<reference evidence="2" key="1">
    <citation type="submission" date="2023-08" db="EMBL/GenBank/DDBJ databases">
        <title>Black Yeasts Isolated from many extreme environments.</title>
        <authorList>
            <person name="Coleine C."/>
            <person name="Stajich J.E."/>
            <person name="Selbmann L."/>
        </authorList>
    </citation>
    <scope>NUCLEOTIDE SEQUENCE</scope>
    <source>
        <strain evidence="2">CCFEE 5810</strain>
    </source>
</reference>
<dbReference type="SUPFAM" id="SSF63829">
    <property type="entry name" value="Calcium-dependent phosphotriesterase"/>
    <property type="match status" value="1"/>
</dbReference>
<feature type="signal peptide" evidence="1">
    <location>
        <begin position="1"/>
        <end position="19"/>
    </location>
</feature>
<gene>
    <name evidence="2" type="ORF">LTR97_004624</name>
</gene>
<sequence>MHFAIFQIVLAALAVLAFGLPAVQITSDRGGLIWEGKNGTWIENVAVRSNGRLLVTLVNEPAVWEVDPILKSANLVYKFPNANVTLGISEVEHDVFAVNVGNFSIPGKGVPGSWSIWTLDYRRIRSVDWSDATSKPDSNMPLAKRVAALPDAQFLNGLTALDSEPGTVLSADSFRGLVYAVNTNTGVYSIAIDEPAFKPNASSAITLGINGIHVRNGVLYFSNSLRSPLLGKISLSTNGSASSPVKIIASTPAYPLDADLFQIDDFSIDTAGRNAWIVTNPSGVVVKISLATGQQKVVAGALTDPTFAGATSAAFGRTRRDRDILYVVTDGGAVDPAAAGLKGGTVVALDTAGL</sequence>
<dbReference type="InterPro" id="IPR011042">
    <property type="entry name" value="6-blade_b-propeller_TolB-like"/>
</dbReference>
<evidence type="ECO:0000313" key="2">
    <source>
        <dbReference type="EMBL" id="KAK5701806.1"/>
    </source>
</evidence>
<dbReference type="AlphaFoldDB" id="A0AAN7VST8"/>
<dbReference type="PANTHER" id="PTHR42060">
    <property type="entry name" value="NHL REPEAT-CONTAINING PROTEIN-RELATED"/>
    <property type="match status" value="1"/>
</dbReference>
<evidence type="ECO:0000256" key="1">
    <source>
        <dbReference type="SAM" id="SignalP"/>
    </source>
</evidence>
<dbReference type="EMBL" id="JAVRQU010000006">
    <property type="protein sequence ID" value="KAK5701806.1"/>
    <property type="molecule type" value="Genomic_DNA"/>
</dbReference>
<evidence type="ECO:0008006" key="4">
    <source>
        <dbReference type="Google" id="ProtNLM"/>
    </source>
</evidence>
<dbReference type="Proteomes" id="UP001310594">
    <property type="component" value="Unassembled WGS sequence"/>
</dbReference>
<name>A0AAN7VST8_9PEZI</name>
<proteinExistence type="predicted"/>
<evidence type="ECO:0000313" key="3">
    <source>
        <dbReference type="Proteomes" id="UP001310594"/>
    </source>
</evidence>
<organism evidence="2 3">
    <name type="scientific">Elasticomyces elasticus</name>
    <dbReference type="NCBI Taxonomy" id="574655"/>
    <lineage>
        <taxon>Eukaryota</taxon>
        <taxon>Fungi</taxon>
        <taxon>Dikarya</taxon>
        <taxon>Ascomycota</taxon>
        <taxon>Pezizomycotina</taxon>
        <taxon>Dothideomycetes</taxon>
        <taxon>Dothideomycetidae</taxon>
        <taxon>Mycosphaerellales</taxon>
        <taxon>Teratosphaeriaceae</taxon>
        <taxon>Elasticomyces</taxon>
    </lineage>
</organism>
<comment type="caution">
    <text evidence="2">The sequence shown here is derived from an EMBL/GenBank/DDBJ whole genome shotgun (WGS) entry which is preliminary data.</text>
</comment>
<dbReference type="Gene3D" id="2.120.10.30">
    <property type="entry name" value="TolB, C-terminal domain"/>
    <property type="match status" value="1"/>
</dbReference>
<accession>A0AAN7VST8</accession>
<keyword evidence="1" id="KW-0732">Signal</keyword>
<dbReference type="InterPro" id="IPR052998">
    <property type="entry name" value="Hetero-Diels-Alderase-like"/>
</dbReference>
<dbReference type="PANTHER" id="PTHR42060:SF1">
    <property type="entry name" value="NHL REPEAT-CONTAINING PROTEIN"/>
    <property type="match status" value="1"/>
</dbReference>
<feature type="chain" id="PRO_5042981555" description="SMP-30/Gluconolactonase/LRE-like region domain-containing protein" evidence="1">
    <location>
        <begin position="20"/>
        <end position="354"/>
    </location>
</feature>
<protein>
    <recommendedName>
        <fullName evidence="4">SMP-30/Gluconolactonase/LRE-like region domain-containing protein</fullName>
    </recommendedName>
</protein>